<dbReference type="SMART" id="SM00609">
    <property type="entry name" value="VIT"/>
    <property type="match status" value="1"/>
</dbReference>
<evidence type="ECO:0000259" key="2">
    <source>
        <dbReference type="PROSITE" id="PS51468"/>
    </source>
</evidence>
<evidence type="ECO:0000259" key="1">
    <source>
        <dbReference type="PROSITE" id="PS50234"/>
    </source>
</evidence>
<dbReference type="STRING" id="400727.A0A2T7NMZ9"/>
<dbReference type="SUPFAM" id="SSF53300">
    <property type="entry name" value="vWA-like"/>
    <property type="match status" value="1"/>
</dbReference>
<proteinExistence type="predicted"/>
<dbReference type="InterPro" id="IPR013694">
    <property type="entry name" value="VIT"/>
</dbReference>
<dbReference type="InterPro" id="IPR050934">
    <property type="entry name" value="ITIH"/>
</dbReference>
<dbReference type="Pfam" id="PF00092">
    <property type="entry name" value="VWA"/>
    <property type="match status" value="1"/>
</dbReference>
<comment type="caution">
    <text evidence="3">The sequence shown here is derived from an EMBL/GenBank/DDBJ whole genome shotgun (WGS) entry which is preliminary data.</text>
</comment>
<gene>
    <name evidence="3" type="ORF">C0Q70_18347</name>
</gene>
<dbReference type="InterPro" id="IPR036465">
    <property type="entry name" value="vWFA_dom_sf"/>
</dbReference>
<dbReference type="EMBL" id="PZQS01000011">
    <property type="protein sequence ID" value="PVD22533.1"/>
    <property type="molecule type" value="Genomic_DNA"/>
</dbReference>
<evidence type="ECO:0000313" key="4">
    <source>
        <dbReference type="Proteomes" id="UP000245119"/>
    </source>
</evidence>
<protein>
    <recommendedName>
        <fullName evidence="5">VWFA domain-containing protein</fullName>
    </recommendedName>
</protein>
<dbReference type="PROSITE" id="PS51468">
    <property type="entry name" value="VIT"/>
    <property type="match status" value="1"/>
</dbReference>
<evidence type="ECO:0000313" key="3">
    <source>
        <dbReference type="EMBL" id="PVD22533.1"/>
    </source>
</evidence>
<reference evidence="3 4" key="1">
    <citation type="submission" date="2018-04" db="EMBL/GenBank/DDBJ databases">
        <title>The genome of golden apple snail Pomacea canaliculata provides insight into stress tolerance and invasive adaptation.</title>
        <authorList>
            <person name="Liu C."/>
            <person name="Liu B."/>
            <person name="Ren Y."/>
            <person name="Zhang Y."/>
            <person name="Wang H."/>
            <person name="Li S."/>
            <person name="Jiang F."/>
            <person name="Yin L."/>
            <person name="Zhang G."/>
            <person name="Qian W."/>
            <person name="Fan W."/>
        </authorList>
    </citation>
    <scope>NUCLEOTIDE SEQUENCE [LARGE SCALE GENOMIC DNA]</scope>
    <source>
        <strain evidence="3">SZHN2017</strain>
        <tissue evidence="3">Muscle</tissue>
    </source>
</reference>
<dbReference type="PROSITE" id="PS50234">
    <property type="entry name" value="VWFA"/>
    <property type="match status" value="1"/>
</dbReference>
<dbReference type="Pfam" id="PF08487">
    <property type="entry name" value="VIT"/>
    <property type="match status" value="1"/>
</dbReference>
<evidence type="ECO:0008006" key="5">
    <source>
        <dbReference type="Google" id="ProtNLM"/>
    </source>
</evidence>
<name>A0A2T7NMZ9_POMCA</name>
<dbReference type="AlphaFoldDB" id="A0A2T7NMZ9"/>
<feature type="domain" description="VWFA" evidence="1">
    <location>
        <begin position="286"/>
        <end position="470"/>
    </location>
</feature>
<dbReference type="Proteomes" id="UP000245119">
    <property type="component" value="Linkage Group LG11"/>
</dbReference>
<feature type="domain" description="VIT" evidence="2">
    <location>
        <begin position="24"/>
        <end position="159"/>
    </location>
</feature>
<dbReference type="OrthoDB" id="299997at2759"/>
<dbReference type="PANTHER" id="PTHR10338:SF108">
    <property type="entry name" value="INTER-ALPHA-TRYPSIN INHIBITOR HEAVY CHAIN H4-LIKE PROTEIN"/>
    <property type="match status" value="1"/>
</dbReference>
<accession>A0A2T7NMZ9</accession>
<sequence>MESPMSDDNHLFVLDRPFKSSARRLPRIRRSPDTGTSVDIRKFYLTSQLYFRFAKVTIESEVVNNANDARSQEIAFTVQVPESAFMSNFTMEVDGVVYVAKVMEKDQAQKQFDEARAQNKTAGQVKQVSKAPARGTDVFSISVNLAPRAAAYFTLTYHELLDRRLGRYTQRLFLAPGGIVADLKVEASFAEEQGFKSFVYKLPGDQTEYTSGSDNVVMKASVSSRALIYKPSVEEQRTFNSNTGISGELVVTYDVSRQKDGGFVVVQDNFFSHFVSPWALPVLPKNLLFIIDISGSMSGPKIQKAMEAMLSILDVLGTRGVDAFNILLFDDRLEEWRSLPARAKPEEVKDAKGYVKERLEARGATDIHRALTRGLTVLLGDQKQRSCDVANMIIFLTDGDPTAGVTNTNTIISDVTQLNNGRASIFSLGFGFTMNFEFLSALSENNAGFARHIYDESDANLQLQTFYEEISQPVACDIQVVYNTELVDAQRVSDTTESLYFDGKELVVVGEIKTSASKLLPANFGARLQGTGANGNFDLPVPTGNIKIIGQADSDVESGLTEKLYAYQKIKQLLASLLKITSEVEKNRTRQMALELSLKHGFVTPLTSFSTVVDPASRDGSVDFDYADDFNFGQASFNVRKQSAASIPRKLAYDDILTAYSSAIWRKSVLFVLLVLAFFSLAAK</sequence>
<keyword evidence="4" id="KW-1185">Reference proteome</keyword>
<dbReference type="PANTHER" id="PTHR10338">
    <property type="entry name" value="INTER-ALPHA-TRYPSIN INHIBITOR HEAVY CHAIN FAMILY MEMBER"/>
    <property type="match status" value="1"/>
</dbReference>
<dbReference type="InterPro" id="IPR002035">
    <property type="entry name" value="VWF_A"/>
</dbReference>
<dbReference type="SMART" id="SM00327">
    <property type="entry name" value="VWA"/>
    <property type="match status" value="1"/>
</dbReference>
<organism evidence="3 4">
    <name type="scientific">Pomacea canaliculata</name>
    <name type="common">Golden apple snail</name>
    <dbReference type="NCBI Taxonomy" id="400727"/>
    <lineage>
        <taxon>Eukaryota</taxon>
        <taxon>Metazoa</taxon>
        <taxon>Spiralia</taxon>
        <taxon>Lophotrochozoa</taxon>
        <taxon>Mollusca</taxon>
        <taxon>Gastropoda</taxon>
        <taxon>Caenogastropoda</taxon>
        <taxon>Architaenioglossa</taxon>
        <taxon>Ampullarioidea</taxon>
        <taxon>Ampullariidae</taxon>
        <taxon>Pomacea</taxon>
    </lineage>
</organism>
<dbReference type="Gene3D" id="3.40.50.410">
    <property type="entry name" value="von Willebrand factor, type A domain"/>
    <property type="match status" value="1"/>
</dbReference>